<feature type="compositionally biased region" description="Basic residues" evidence="3">
    <location>
        <begin position="286"/>
        <end position="295"/>
    </location>
</feature>
<proteinExistence type="inferred from homology"/>
<comment type="caution">
    <text evidence="5">The sequence shown here is derived from an EMBL/GenBank/DDBJ whole genome shotgun (WGS) entry which is preliminary data.</text>
</comment>
<dbReference type="EMBL" id="ML986579">
    <property type="protein sequence ID" value="KAF2270618.1"/>
    <property type="molecule type" value="Genomic_DNA"/>
</dbReference>
<feature type="transmembrane region" description="Helical" evidence="4">
    <location>
        <begin position="56"/>
        <end position="77"/>
    </location>
</feature>
<feature type="region of interest" description="Disordered" evidence="3">
    <location>
        <begin position="1"/>
        <end position="20"/>
    </location>
</feature>
<dbReference type="Proteomes" id="UP000800093">
    <property type="component" value="Unassembled WGS sequence"/>
</dbReference>
<dbReference type="PANTHER" id="PTHR33365:SF4">
    <property type="entry name" value="CYCLOCHLOROTINE BIOSYNTHESIS PROTEIN O"/>
    <property type="match status" value="1"/>
</dbReference>
<gene>
    <name evidence="5" type="ORF">CC78DRAFT_611502</name>
</gene>
<feature type="region of interest" description="Disordered" evidence="3">
    <location>
        <begin position="276"/>
        <end position="295"/>
    </location>
</feature>
<sequence length="295" mass="33618">MFSTYKNPPNHAHSPRHFTSKDEMVEDISDRLLGSGLDDYPAHSCAGQSQAPAPLIRFLVIFLFLYISVLETINFIYSKSNPLASFKNTEEELPQRPDSNYIIPSSILTYQRRSEWSELQYPWTLPPGDSLDAIWGRLLSAQNIRVTEEEFKAFVPNATNGVQTLDGDYVGVIGIYHHLHCLDSIRRVIRWDYYGPRATEKAIEEGVYTKEHTDHCIDSIRQALMCHPNTAFYAAHWIMSEKGPKADLDSTSGAMHKCVKWESLDQWAKERAMSQSTARYRPSPFHGKHNGMHGA</sequence>
<evidence type="ECO:0000256" key="2">
    <source>
        <dbReference type="ARBA" id="ARBA00035112"/>
    </source>
</evidence>
<name>A0A9P4NCE2_9PLEO</name>
<dbReference type="PANTHER" id="PTHR33365">
    <property type="entry name" value="YALI0B05434P"/>
    <property type="match status" value="1"/>
</dbReference>
<evidence type="ECO:0000256" key="4">
    <source>
        <dbReference type="SAM" id="Phobius"/>
    </source>
</evidence>
<evidence type="ECO:0000256" key="3">
    <source>
        <dbReference type="SAM" id="MobiDB-lite"/>
    </source>
</evidence>
<keyword evidence="6" id="KW-1185">Reference proteome</keyword>
<comment type="similarity">
    <text evidence="2">Belongs to the ustYa family.</text>
</comment>
<comment type="pathway">
    <text evidence="1">Mycotoxin biosynthesis.</text>
</comment>
<dbReference type="InterPro" id="IPR021765">
    <property type="entry name" value="UstYa-like"/>
</dbReference>
<evidence type="ECO:0000313" key="5">
    <source>
        <dbReference type="EMBL" id="KAF2270618.1"/>
    </source>
</evidence>
<reference evidence="6" key="1">
    <citation type="journal article" date="2020" name="Stud. Mycol.">
        <title>101 Dothideomycetes genomes: A test case for predicting lifestyles and emergence of pathogens.</title>
        <authorList>
            <person name="Haridas S."/>
            <person name="Albert R."/>
            <person name="Binder M."/>
            <person name="Bloem J."/>
            <person name="LaButti K."/>
            <person name="Salamov A."/>
            <person name="Andreopoulos B."/>
            <person name="Baker S."/>
            <person name="Barry K."/>
            <person name="Bills G."/>
            <person name="Bluhm B."/>
            <person name="Cannon C."/>
            <person name="Castanera R."/>
            <person name="Culley D."/>
            <person name="Daum C."/>
            <person name="Ezra D."/>
            <person name="Gonzalez J."/>
            <person name="Henrissat B."/>
            <person name="Kuo A."/>
            <person name="Liang C."/>
            <person name="Lipzen A."/>
            <person name="Lutzoni F."/>
            <person name="Magnuson J."/>
            <person name="Mondo S."/>
            <person name="Nolan M."/>
            <person name="Ohm R."/>
            <person name="Pangilinan J."/>
            <person name="Park H.-J."/>
            <person name="Ramirez L."/>
            <person name="Alfaro M."/>
            <person name="Sun H."/>
            <person name="Tritt A."/>
            <person name="Yoshinaga Y."/>
            <person name="Zwiers L.-H."/>
            <person name="Turgeon B."/>
            <person name="Goodwin S."/>
            <person name="Spatafora J."/>
            <person name="Crous P."/>
            <person name="Grigoriev I."/>
        </authorList>
    </citation>
    <scope>NUCLEOTIDE SEQUENCE [LARGE SCALE GENOMIC DNA]</scope>
    <source>
        <strain evidence="6">CBS 304.66</strain>
    </source>
</reference>
<protein>
    <submittedName>
        <fullName evidence="5">Uncharacterized protein</fullName>
    </submittedName>
</protein>
<keyword evidence="4" id="KW-0472">Membrane</keyword>
<evidence type="ECO:0000313" key="6">
    <source>
        <dbReference type="Proteomes" id="UP000800093"/>
    </source>
</evidence>
<keyword evidence="4" id="KW-0812">Transmembrane</keyword>
<dbReference type="OrthoDB" id="3687641at2759"/>
<dbReference type="GO" id="GO:0043386">
    <property type="term" value="P:mycotoxin biosynthetic process"/>
    <property type="evidence" value="ECO:0007669"/>
    <property type="project" value="InterPro"/>
</dbReference>
<dbReference type="AlphaFoldDB" id="A0A9P4NCE2"/>
<keyword evidence="4" id="KW-1133">Transmembrane helix</keyword>
<dbReference type="Pfam" id="PF11807">
    <property type="entry name" value="UstYa"/>
    <property type="match status" value="1"/>
</dbReference>
<organism evidence="5 6">
    <name type="scientific">Lojkania enalia</name>
    <dbReference type="NCBI Taxonomy" id="147567"/>
    <lineage>
        <taxon>Eukaryota</taxon>
        <taxon>Fungi</taxon>
        <taxon>Dikarya</taxon>
        <taxon>Ascomycota</taxon>
        <taxon>Pezizomycotina</taxon>
        <taxon>Dothideomycetes</taxon>
        <taxon>Pleosporomycetidae</taxon>
        <taxon>Pleosporales</taxon>
        <taxon>Pleosporales incertae sedis</taxon>
        <taxon>Lojkania</taxon>
    </lineage>
</organism>
<evidence type="ECO:0000256" key="1">
    <source>
        <dbReference type="ARBA" id="ARBA00004685"/>
    </source>
</evidence>
<accession>A0A9P4NCE2</accession>